<evidence type="ECO:0000256" key="1">
    <source>
        <dbReference type="ARBA" id="ARBA00003456"/>
    </source>
</evidence>
<dbReference type="GO" id="GO:0005886">
    <property type="term" value="C:plasma membrane"/>
    <property type="evidence" value="ECO:0007669"/>
    <property type="project" value="UniProtKB-SubCell"/>
</dbReference>
<evidence type="ECO:0000313" key="12">
    <source>
        <dbReference type="Proteomes" id="UP000310639"/>
    </source>
</evidence>
<evidence type="ECO:0000313" key="11">
    <source>
        <dbReference type="EMBL" id="QCT42123.1"/>
    </source>
</evidence>
<keyword evidence="10" id="KW-1003">Cell membrane</keyword>
<evidence type="ECO:0000256" key="6">
    <source>
        <dbReference type="ARBA" id="ARBA00023065"/>
    </source>
</evidence>
<keyword evidence="9 10" id="KW-0066">ATP synthesis</keyword>
<keyword evidence="4 10" id="KW-0813">Transport</keyword>
<dbReference type="PANTHER" id="PTHR11693:SF22">
    <property type="entry name" value="ATP SYNTHASE SUBUNIT GAMMA, MITOCHONDRIAL"/>
    <property type="match status" value="1"/>
</dbReference>
<dbReference type="PANTHER" id="PTHR11693">
    <property type="entry name" value="ATP SYNTHASE GAMMA CHAIN"/>
    <property type="match status" value="1"/>
</dbReference>
<dbReference type="InterPro" id="IPR000131">
    <property type="entry name" value="ATP_synth_F1_gsu"/>
</dbReference>
<dbReference type="Gene3D" id="3.40.1380.10">
    <property type="match status" value="1"/>
</dbReference>
<dbReference type="HAMAP" id="MF_00815">
    <property type="entry name" value="ATP_synth_gamma_bact"/>
    <property type="match status" value="1"/>
</dbReference>
<dbReference type="GO" id="GO:0005524">
    <property type="term" value="F:ATP binding"/>
    <property type="evidence" value="ECO:0007669"/>
    <property type="project" value="UniProtKB-UniRule"/>
</dbReference>
<evidence type="ECO:0000256" key="4">
    <source>
        <dbReference type="ARBA" id="ARBA00022448"/>
    </source>
</evidence>
<dbReference type="SUPFAM" id="SSF52943">
    <property type="entry name" value="ATP synthase (F1-ATPase), gamma subunit"/>
    <property type="match status" value="1"/>
</dbReference>
<proteinExistence type="inferred from homology"/>
<keyword evidence="6 10" id="KW-0406">Ion transport</keyword>
<dbReference type="CDD" id="cd12151">
    <property type="entry name" value="F1-ATPase_gamma"/>
    <property type="match status" value="1"/>
</dbReference>
<dbReference type="KEGG" id="nft:FBF37_01375"/>
<dbReference type="PRINTS" id="PR00126">
    <property type="entry name" value="ATPASEGAMMA"/>
</dbReference>
<sequence>MPSTRALKNRIRSVDSTKQITKAMQLVAASKMRRSQEADKASAPYTMAAEELLSYLASQGVTDNHPLFKRRKITKRLIIVIASDKGLAGAYNTNVLKKYLELLKRDDERGIENLTLTVGRRASQFASRLKDTKVVGNYDNLPDQPTGLTFHTILNTAISMFENGEVDAVTLVYTRFVNSMVQTAELSRLLPAGTKALVDPSEVSNTVSDAKYEPSIPEVLDAVAYRLTGARLFQALLDARASEHSMRMMAMKNATDNASDLVDDLTLAMNKARQGAITQELAEISGGVEAMEQ</sequence>
<keyword evidence="12" id="KW-1185">Reference proteome</keyword>
<dbReference type="Proteomes" id="UP000310639">
    <property type="component" value="Chromosome"/>
</dbReference>
<dbReference type="GO" id="GO:0045259">
    <property type="term" value="C:proton-transporting ATP synthase complex"/>
    <property type="evidence" value="ECO:0007669"/>
    <property type="project" value="UniProtKB-KW"/>
</dbReference>
<accession>A0A4P9A2V2</accession>
<dbReference type="OrthoDB" id="9812769at2"/>
<dbReference type="EMBL" id="CP040004">
    <property type="protein sequence ID" value="QCT42123.1"/>
    <property type="molecule type" value="Genomic_DNA"/>
</dbReference>
<comment type="function">
    <text evidence="1 10">Produces ATP from ADP in the presence of a proton gradient across the membrane. The gamma chain is believed to be important in regulating ATPase activity and the flow of protons through the CF(0) complex.</text>
</comment>
<comment type="subunit">
    <text evidence="10">F-type ATPases have 2 components, CF(1) - the catalytic core - and CF(0) - the membrane proton channel. CF(1) has five subunits: alpha(3), beta(3), gamma(1), delta(1), epsilon(1). CF(0) has three main subunits: a, b and c.</text>
</comment>
<dbReference type="InterPro" id="IPR035968">
    <property type="entry name" value="ATP_synth_F1_ATPase_gsu"/>
</dbReference>
<reference evidence="11 12" key="1">
    <citation type="submission" date="2019-04" db="EMBL/GenBank/DDBJ databases">
        <title>Saccharibacteria TM7 genomes.</title>
        <authorList>
            <person name="Bor B."/>
            <person name="He X."/>
            <person name="Chen T."/>
            <person name="Dewhirst F.E."/>
        </authorList>
    </citation>
    <scope>NUCLEOTIDE SEQUENCE [LARGE SCALE GENOMIC DNA]</scope>
    <source>
        <strain evidence="11 12">BB001</strain>
    </source>
</reference>
<dbReference type="GO" id="GO:0042777">
    <property type="term" value="P:proton motive force-driven plasma membrane ATP synthesis"/>
    <property type="evidence" value="ECO:0007669"/>
    <property type="project" value="UniProtKB-UniRule"/>
</dbReference>
<evidence type="ECO:0000256" key="2">
    <source>
        <dbReference type="ARBA" id="ARBA00004170"/>
    </source>
</evidence>
<dbReference type="RefSeq" id="WP_138078772.1">
    <property type="nucleotide sequence ID" value="NZ_CP040004.1"/>
</dbReference>
<dbReference type="NCBIfam" id="TIGR01146">
    <property type="entry name" value="ATPsyn_F1gamma"/>
    <property type="match status" value="1"/>
</dbReference>
<evidence type="ECO:0000256" key="3">
    <source>
        <dbReference type="ARBA" id="ARBA00007681"/>
    </source>
</evidence>
<keyword evidence="7 10" id="KW-0472">Membrane</keyword>
<evidence type="ECO:0000256" key="5">
    <source>
        <dbReference type="ARBA" id="ARBA00022781"/>
    </source>
</evidence>
<gene>
    <name evidence="10 11" type="primary">atpG</name>
    <name evidence="11" type="ORF">FBF37_01375</name>
</gene>
<dbReference type="Gene3D" id="1.10.287.80">
    <property type="entry name" value="ATP synthase, gamma subunit, helix hairpin domain"/>
    <property type="match status" value="1"/>
</dbReference>
<dbReference type="AlphaFoldDB" id="A0A4P9A2V2"/>
<evidence type="ECO:0000256" key="9">
    <source>
        <dbReference type="ARBA" id="ARBA00023310"/>
    </source>
</evidence>
<evidence type="ECO:0000256" key="8">
    <source>
        <dbReference type="ARBA" id="ARBA00023196"/>
    </source>
</evidence>
<keyword evidence="5 10" id="KW-0375">Hydrogen ion transport</keyword>
<evidence type="ECO:0000256" key="10">
    <source>
        <dbReference type="HAMAP-Rule" id="MF_00815"/>
    </source>
</evidence>
<name>A0A4P9A2V2_9BACT</name>
<comment type="subcellular location">
    <subcellularLocation>
        <location evidence="10">Cell membrane</location>
        <topology evidence="10">Peripheral membrane protein</topology>
    </subcellularLocation>
    <subcellularLocation>
        <location evidence="2">Membrane</location>
        <topology evidence="2">Peripheral membrane protein</topology>
    </subcellularLocation>
</comment>
<protein>
    <recommendedName>
        <fullName evidence="10">ATP synthase gamma chain</fullName>
    </recommendedName>
    <alternativeName>
        <fullName evidence="10">ATP synthase F1 sector gamma subunit</fullName>
    </alternativeName>
    <alternativeName>
        <fullName evidence="10">F-ATPase gamma subunit</fullName>
    </alternativeName>
</protein>
<comment type="similarity">
    <text evidence="3 10">Belongs to the ATPase gamma chain family.</text>
</comment>
<dbReference type="Pfam" id="PF00231">
    <property type="entry name" value="ATP-synt"/>
    <property type="match status" value="1"/>
</dbReference>
<evidence type="ECO:0000256" key="7">
    <source>
        <dbReference type="ARBA" id="ARBA00023136"/>
    </source>
</evidence>
<organism evidence="11 12">
    <name type="scientific">Candidatus Nanosynbacter featherlites</name>
    <dbReference type="NCBI Taxonomy" id="2572088"/>
    <lineage>
        <taxon>Bacteria</taxon>
        <taxon>Candidatus Saccharimonadota</taxon>
        <taxon>Candidatus Saccharimonadia</taxon>
        <taxon>Candidatus Nanosynbacterales</taxon>
        <taxon>Candidatus Nanosynbacteraceae</taxon>
        <taxon>Candidatus Nanosynbacter</taxon>
    </lineage>
</organism>
<dbReference type="GO" id="GO:0046933">
    <property type="term" value="F:proton-transporting ATP synthase activity, rotational mechanism"/>
    <property type="evidence" value="ECO:0007669"/>
    <property type="project" value="UniProtKB-UniRule"/>
</dbReference>
<keyword evidence="8 10" id="KW-0139">CF(1)</keyword>